<evidence type="ECO:0000313" key="2">
    <source>
        <dbReference type="EMBL" id="QGG50934.1"/>
    </source>
</evidence>
<reference evidence="2 3" key="1">
    <citation type="submission" date="2019-11" db="EMBL/GenBank/DDBJ databases">
        <title>Whole Genome Sequencing and Comparative Genomic Analyses of Lysinibacillus pakistanensis LZH-9, a Halotolerant Strain with Excellent COD Removal Capability.</title>
        <authorList>
            <person name="Zhou H."/>
        </authorList>
    </citation>
    <scope>NUCLEOTIDE SEQUENCE [LARGE SCALE GENOMIC DNA]</scope>
    <source>
        <strain evidence="2 3">LZH-9</strain>
    </source>
</reference>
<dbReference type="InterPro" id="IPR000073">
    <property type="entry name" value="AB_hydrolase_1"/>
</dbReference>
<evidence type="ECO:0000313" key="3">
    <source>
        <dbReference type="Proteomes" id="UP000373269"/>
    </source>
</evidence>
<accession>A0ABX6D814</accession>
<dbReference type="PANTHER" id="PTHR43798">
    <property type="entry name" value="MONOACYLGLYCEROL LIPASE"/>
    <property type="match status" value="1"/>
</dbReference>
<name>A0ABX6D814_9BACI</name>
<evidence type="ECO:0000259" key="1">
    <source>
        <dbReference type="Pfam" id="PF00561"/>
    </source>
</evidence>
<dbReference type="InterPro" id="IPR029058">
    <property type="entry name" value="AB_hydrolase_fold"/>
</dbReference>
<organism evidence="2 3">
    <name type="scientific">Lysinibacillus pakistanensis</name>
    <dbReference type="NCBI Taxonomy" id="759811"/>
    <lineage>
        <taxon>Bacteria</taxon>
        <taxon>Bacillati</taxon>
        <taxon>Bacillota</taxon>
        <taxon>Bacilli</taxon>
        <taxon>Bacillales</taxon>
        <taxon>Bacillaceae</taxon>
        <taxon>Lysinibacillus</taxon>
    </lineage>
</organism>
<keyword evidence="2" id="KW-0378">Hydrolase</keyword>
<feature type="domain" description="AB hydrolase-1" evidence="1">
    <location>
        <begin position="27"/>
        <end position="259"/>
    </location>
</feature>
<keyword evidence="3" id="KW-1185">Reference proteome</keyword>
<dbReference type="Pfam" id="PF00561">
    <property type="entry name" value="Abhydrolase_1"/>
    <property type="match status" value="1"/>
</dbReference>
<sequence>MSENMFKNYFQTKDIRLFYVRTKLEGKPILLLHGGISSWEAFVTIIPELEKYGCIYALDLRGHGNSDKNVEKYSLKDYVTDVVQFIKETISEPPIIFGHSLGGMIGIQIAAYYPELVKGLIIGESPLNLEVLRESSKSLEKWQAFKENFKEHKGELRVGKNKIQQDKKDSALMEFMIKSVLLTDSNVIIAMVDEFEDTFKSYDIHYLLPMIKCPVLILQGNPELKAIIRDEDVETALRLLPHAKHIKLLHAGHTLHIEDKNAVLQGILPFIEKFNGI</sequence>
<dbReference type="SUPFAM" id="SSF53474">
    <property type="entry name" value="alpha/beta-Hydrolases"/>
    <property type="match status" value="1"/>
</dbReference>
<dbReference type="EMBL" id="CP045835">
    <property type="protein sequence ID" value="QGG50934.1"/>
    <property type="molecule type" value="Genomic_DNA"/>
</dbReference>
<proteinExistence type="predicted"/>
<dbReference type="InterPro" id="IPR050266">
    <property type="entry name" value="AB_hydrolase_sf"/>
</dbReference>
<dbReference type="Gene3D" id="3.40.50.1820">
    <property type="entry name" value="alpha/beta hydrolase"/>
    <property type="match status" value="1"/>
</dbReference>
<dbReference type="Proteomes" id="UP000373269">
    <property type="component" value="Chromosome"/>
</dbReference>
<dbReference type="GO" id="GO:0016787">
    <property type="term" value="F:hydrolase activity"/>
    <property type="evidence" value="ECO:0007669"/>
    <property type="project" value="UniProtKB-KW"/>
</dbReference>
<protein>
    <submittedName>
        <fullName evidence="2">Alpha/beta fold hydrolase</fullName>
    </submittedName>
</protein>
<dbReference type="PANTHER" id="PTHR43798:SF33">
    <property type="entry name" value="HYDROLASE, PUTATIVE (AFU_ORTHOLOGUE AFUA_2G14860)-RELATED"/>
    <property type="match status" value="1"/>
</dbReference>
<gene>
    <name evidence="2" type="ORF">GDS87_08170</name>
</gene>